<keyword evidence="2" id="KW-0472">Membrane</keyword>
<dbReference type="Proteomes" id="UP001148125">
    <property type="component" value="Unassembled WGS sequence"/>
</dbReference>
<name>A0ABT5VD70_9BACI</name>
<keyword evidence="5" id="KW-1185">Reference proteome</keyword>
<dbReference type="Pfam" id="PF05036">
    <property type="entry name" value="SPOR"/>
    <property type="match status" value="1"/>
</dbReference>
<dbReference type="InterPro" id="IPR014717">
    <property type="entry name" value="Transl_elong_EF1B/ribsomal_bS6"/>
</dbReference>
<proteinExistence type="predicted"/>
<evidence type="ECO:0000256" key="1">
    <source>
        <dbReference type="SAM" id="MobiDB-lite"/>
    </source>
</evidence>
<comment type="caution">
    <text evidence="4">The sequence shown here is derived from an EMBL/GenBank/DDBJ whole genome shotgun (WGS) entry which is preliminary data.</text>
</comment>
<feature type="transmembrane region" description="Helical" evidence="2">
    <location>
        <begin position="12"/>
        <end position="31"/>
    </location>
</feature>
<reference evidence="4" key="1">
    <citation type="submission" date="2024-05" db="EMBL/GenBank/DDBJ databases">
        <title>Alkalihalobacillus sp. strain MEB203 novel alkaliphilic bacterium from Lonar Lake, India.</title>
        <authorList>
            <person name="Joshi A."/>
            <person name="Thite S."/>
            <person name="Mengade P."/>
        </authorList>
    </citation>
    <scope>NUCLEOTIDE SEQUENCE</scope>
    <source>
        <strain evidence="4">MEB 203</strain>
    </source>
</reference>
<dbReference type="EMBL" id="JAOTPO010000002">
    <property type="protein sequence ID" value="MDE5412438.1"/>
    <property type="molecule type" value="Genomic_DNA"/>
</dbReference>
<feature type="compositionally biased region" description="Polar residues" evidence="1">
    <location>
        <begin position="243"/>
        <end position="273"/>
    </location>
</feature>
<feature type="domain" description="SPOR" evidence="3">
    <location>
        <begin position="293"/>
        <end position="374"/>
    </location>
</feature>
<gene>
    <name evidence="4" type="ORF">N7Z68_03510</name>
</gene>
<evidence type="ECO:0000256" key="2">
    <source>
        <dbReference type="SAM" id="Phobius"/>
    </source>
</evidence>
<protein>
    <submittedName>
        <fullName evidence="4">SPOR domain-containing protein</fullName>
    </submittedName>
</protein>
<organism evidence="4 5">
    <name type="scientific">Alkalihalobacterium chitinilyticum</name>
    <dbReference type="NCBI Taxonomy" id="2980103"/>
    <lineage>
        <taxon>Bacteria</taxon>
        <taxon>Bacillati</taxon>
        <taxon>Bacillota</taxon>
        <taxon>Bacilli</taxon>
        <taxon>Bacillales</taxon>
        <taxon>Bacillaceae</taxon>
        <taxon>Alkalihalobacterium</taxon>
    </lineage>
</organism>
<dbReference type="PROSITE" id="PS51724">
    <property type="entry name" value="SPOR"/>
    <property type="match status" value="1"/>
</dbReference>
<keyword evidence="2" id="KW-0812">Transmembrane</keyword>
<evidence type="ECO:0000313" key="4">
    <source>
        <dbReference type="EMBL" id="MDE5412438.1"/>
    </source>
</evidence>
<dbReference type="RefSeq" id="WP_275117070.1">
    <property type="nucleotide sequence ID" value="NZ_JAOTPO010000002.1"/>
</dbReference>
<keyword evidence="2" id="KW-1133">Transmembrane helix</keyword>
<evidence type="ECO:0000259" key="3">
    <source>
        <dbReference type="PROSITE" id="PS51724"/>
    </source>
</evidence>
<sequence length="494" mass="56175">MTEWLNNNKNPILYSVLIFFLLLVVFFMYFIRPLQAEERSQQEELHRIQTDIAHYQTQISKLTAQSLTPLQKKTLLDRVPMRPNVEQVIADLERTELETGAVIDSVSISIHPSERSEAQENEGQDVYSWRNILDEDLYSLLETQVADVNALHVSSIELSISMNGKEADVHSFIEEIEKLKRIIHVQSYDYSLDSDTERLQASATLRAFYCEDFLEFIEDAGDFKLDYNFDPNKLNRYIEVTPEISSGSEGPNETGTNGENSSAAPSDTSTSNIEAKPVDQSKRYFNPVAGEKEANLAFYVVQTGGYNTEATLYEQVTNLRNAGMFPREVERENQANETRFVVYTGVAHDKSSAEQLANYLKSVNKDFHSWVDQVPFSVKGNTALAKDAQDVVSSVSPVITKGLTETDYQISSEQMELIAAKIRVYELRATEAMANSSDMNWKVQLENTLIYTKQLETALKNYQNQNQRSHLWQAQGAMLDFMLTLNGYVNFTEK</sequence>
<dbReference type="InterPro" id="IPR007730">
    <property type="entry name" value="SPOR-like_dom"/>
</dbReference>
<evidence type="ECO:0000313" key="5">
    <source>
        <dbReference type="Proteomes" id="UP001148125"/>
    </source>
</evidence>
<feature type="region of interest" description="Disordered" evidence="1">
    <location>
        <begin position="243"/>
        <end position="277"/>
    </location>
</feature>
<accession>A0ABT5VD70</accession>
<dbReference type="Gene3D" id="3.30.70.60">
    <property type="match status" value="1"/>
</dbReference>